<keyword evidence="3 5" id="KW-1133">Transmembrane helix</keyword>
<evidence type="ECO:0000256" key="4">
    <source>
        <dbReference type="ARBA" id="ARBA00023136"/>
    </source>
</evidence>
<evidence type="ECO:0000256" key="1">
    <source>
        <dbReference type="ARBA" id="ARBA00004141"/>
    </source>
</evidence>
<keyword evidence="7" id="KW-1185">Reference proteome</keyword>
<sequence length="83" mass="9243">MNNFEYLGYAAGLLTTIAFIPQAWKVFSSRKTRDISMTWAVTMTIGVFFWLCYGISMGSLPMMLANGVTLILLAVILWVKLGS</sequence>
<proteinExistence type="predicted"/>
<comment type="subcellular location">
    <subcellularLocation>
        <location evidence="1">Membrane</location>
        <topology evidence="1">Multi-pass membrane protein</topology>
    </subcellularLocation>
</comment>
<reference evidence="6 7" key="1">
    <citation type="submission" date="2019-05" db="EMBL/GenBank/DDBJ databases">
        <title>Draft Whole-Genome sequence of the green sulfur bacterium Prosthecochloris vibrioformis DSM 260.</title>
        <authorList>
            <person name="Meyer T.E."/>
            <person name="Kyndt J.A."/>
        </authorList>
    </citation>
    <scope>NUCLEOTIDE SEQUENCE [LARGE SCALE GENOMIC DNA]</scope>
    <source>
        <strain evidence="6 7">DSM 260</strain>
    </source>
</reference>
<keyword evidence="4 5" id="KW-0472">Membrane</keyword>
<feature type="transmembrane region" description="Helical" evidence="5">
    <location>
        <begin position="36"/>
        <end position="56"/>
    </location>
</feature>
<dbReference type="Pfam" id="PF04193">
    <property type="entry name" value="PQ-loop"/>
    <property type="match status" value="1"/>
</dbReference>
<dbReference type="InterPro" id="IPR006603">
    <property type="entry name" value="PQ-loop_rpt"/>
</dbReference>
<evidence type="ECO:0000313" key="7">
    <source>
        <dbReference type="Proteomes" id="UP000309544"/>
    </source>
</evidence>
<gene>
    <name evidence="6" type="ORF">FGF68_00830</name>
</gene>
<evidence type="ECO:0000256" key="5">
    <source>
        <dbReference type="SAM" id="Phobius"/>
    </source>
</evidence>
<evidence type="ECO:0000256" key="2">
    <source>
        <dbReference type="ARBA" id="ARBA00022692"/>
    </source>
</evidence>
<dbReference type="Gene3D" id="1.20.1280.290">
    <property type="match status" value="1"/>
</dbReference>
<dbReference type="NCBIfam" id="NF037968">
    <property type="entry name" value="SemiSWEET_2"/>
    <property type="match status" value="1"/>
</dbReference>
<feature type="transmembrane region" description="Helical" evidence="5">
    <location>
        <begin position="6"/>
        <end position="24"/>
    </location>
</feature>
<dbReference type="GO" id="GO:0016020">
    <property type="term" value="C:membrane"/>
    <property type="evidence" value="ECO:0007669"/>
    <property type="project" value="UniProtKB-SubCell"/>
</dbReference>
<dbReference type="AlphaFoldDB" id="A0A5C4S342"/>
<accession>A0A5C4S342</accession>
<keyword evidence="2 5" id="KW-0812">Transmembrane</keyword>
<evidence type="ECO:0000256" key="3">
    <source>
        <dbReference type="ARBA" id="ARBA00022989"/>
    </source>
</evidence>
<protein>
    <recommendedName>
        <fullName evidence="8">Glutathione synthetase</fullName>
    </recommendedName>
</protein>
<evidence type="ECO:0008006" key="8">
    <source>
        <dbReference type="Google" id="ProtNLM"/>
    </source>
</evidence>
<feature type="transmembrane region" description="Helical" evidence="5">
    <location>
        <begin position="62"/>
        <end position="81"/>
    </location>
</feature>
<dbReference type="GO" id="GO:0051119">
    <property type="term" value="F:sugar transmembrane transporter activity"/>
    <property type="evidence" value="ECO:0007669"/>
    <property type="project" value="InterPro"/>
</dbReference>
<dbReference type="Proteomes" id="UP000309544">
    <property type="component" value="Unassembled WGS sequence"/>
</dbReference>
<comment type="caution">
    <text evidence="6">The sequence shown here is derived from an EMBL/GenBank/DDBJ whole genome shotgun (WGS) entry which is preliminary data.</text>
</comment>
<dbReference type="EMBL" id="VDCI01000001">
    <property type="protein sequence ID" value="TNJ37755.1"/>
    <property type="molecule type" value="Genomic_DNA"/>
</dbReference>
<dbReference type="InterPro" id="IPR047662">
    <property type="entry name" value="SemiSWEET"/>
</dbReference>
<name>A0A5C4S342_PROVB</name>
<dbReference type="RefSeq" id="WP_068868011.1">
    <property type="nucleotide sequence ID" value="NZ_VDCI01000001.1"/>
</dbReference>
<organism evidence="6 7">
    <name type="scientific">Prosthecochloris vibrioformis</name>
    <name type="common">Chlorobium vibrioforme</name>
    <dbReference type="NCBI Taxonomy" id="1098"/>
    <lineage>
        <taxon>Bacteria</taxon>
        <taxon>Pseudomonadati</taxon>
        <taxon>Chlorobiota</taxon>
        <taxon>Chlorobiia</taxon>
        <taxon>Chlorobiales</taxon>
        <taxon>Chlorobiaceae</taxon>
        <taxon>Prosthecochloris</taxon>
    </lineage>
</organism>
<evidence type="ECO:0000313" key="6">
    <source>
        <dbReference type="EMBL" id="TNJ37755.1"/>
    </source>
</evidence>